<gene>
    <name evidence="4" type="ORF">GCM10017581_036600</name>
</gene>
<dbReference type="Gene3D" id="1.10.101.10">
    <property type="entry name" value="PGBD-like superfamily/PGBD"/>
    <property type="match status" value="1"/>
</dbReference>
<dbReference type="GO" id="GO:0030313">
    <property type="term" value="C:cell envelope"/>
    <property type="evidence" value="ECO:0007669"/>
    <property type="project" value="UniProtKB-SubCell"/>
</dbReference>
<feature type="domain" description="Peptidoglycan binding-like" evidence="3">
    <location>
        <begin position="116"/>
        <end position="163"/>
    </location>
</feature>
<dbReference type="InterPro" id="IPR050465">
    <property type="entry name" value="UPF0194_transport"/>
</dbReference>
<dbReference type="SUPFAM" id="SSF47090">
    <property type="entry name" value="PGBD-like"/>
    <property type="match status" value="1"/>
</dbReference>
<proteinExistence type="predicted"/>
<dbReference type="AlphaFoldDB" id="A0A9W6NM97"/>
<dbReference type="PANTHER" id="PTHR32347:SF23">
    <property type="entry name" value="BLL5650 PROTEIN"/>
    <property type="match status" value="1"/>
</dbReference>
<evidence type="ECO:0000256" key="1">
    <source>
        <dbReference type="ARBA" id="ARBA00004196"/>
    </source>
</evidence>
<accession>A0A9W6NM97</accession>
<evidence type="ECO:0000313" key="4">
    <source>
        <dbReference type="EMBL" id="GLL01918.1"/>
    </source>
</evidence>
<reference evidence="4" key="2">
    <citation type="submission" date="2023-01" db="EMBL/GenBank/DDBJ databases">
        <authorList>
            <person name="Sun Q."/>
            <person name="Evtushenko L."/>
        </authorList>
    </citation>
    <scope>NUCLEOTIDE SEQUENCE</scope>
    <source>
        <strain evidence="4">VKM Ac-1321</strain>
    </source>
</reference>
<comment type="caution">
    <text evidence="4">The sequence shown here is derived from an EMBL/GenBank/DDBJ whole genome shotgun (WGS) entry which is preliminary data.</text>
</comment>
<dbReference type="InterPro" id="IPR002477">
    <property type="entry name" value="Peptidoglycan-bd-like"/>
</dbReference>
<dbReference type="EMBL" id="BSFP01000019">
    <property type="protein sequence ID" value="GLL01918.1"/>
    <property type="molecule type" value="Genomic_DNA"/>
</dbReference>
<dbReference type="Proteomes" id="UP001143480">
    <property type="component" value="Unassembled WGS sequence"/>
</dbReference>
<protein>
    <submittedName>
        <fullName evidence="4">Peptidoglycan-binding protein</fullName>
    </submittedName>
</protein>
<keyword evidence="5" id="KW-1185">Reference proteome</keyword>
<dbReference type="Pfam" id="PF01471">
    <property type="entry name" value="PG_binding_1"/>
    <property type="match status" value="1"/>
</dbReference>
<reference evidence="4" key="1">
    <citation type="journal article" date="2014" name="Int. J. Syst. Evol. Microbiol.">
        <title>Complete genome sequence of Corynebacterium casei LMG S-19264T (=DSM 44701T), isolated from a smear-ripened cheese.</title>
        <authorList>
            <consortium name="US DOE Joint Genome Institute (JGI-PGF)"/>
            <person name="Walter F."/>
            <person name="Albersmeier A."/>
            <person name="Kalinowski J."/>
            <person name="Ruckert C."/>
        </authorList>
    </citation>
    <scope>NUCLEOTIDE SEQUENCE</scope>
    <source>
        <strain evidence="4">VKM Ac-1321</strain>
    </source>
</reference>
<dbReference type="RefSeq" id="WP_261961709.1">
    <property type="nucleotide sequence ID" value="NZ_BAAAXA010000001.1"/>
</dbReference>
<evidence type="ECO:0000256" key="2">
    <source>
        <dbReference type="ARBA" id="ARBA00023054"/>
    </source>
</evidence>
<dbReference type="InterPro" id="IPR036365">
    <property type="entry name" value="PGBD-like_sf"/>
</dbReference>
<sequence length="344" mass="35359">MRRLLWAGLAVVVCGGAFWAYTGFNRSTAPAAAPPPPHTATIAKGTLTATEQVDGTLGFGDPVTVNGRLPGTVTALPAEGSTIHRGEVMYRADGHPVVLFYAAAPFYRALRAGDEGEDVRAFEANLAALGYRGFTADDSYTGATADAVRDWQEALGLPETGTVELGRVVVAPDAVRVGDVKAHLGDSATGPILQWTGSTRLVTVQLDVTEQRLAAVGAEATVKLPDDSEVPGKISAIGAVATATVQNNQTKVTVDVTVTVADQGRLGTYDAAPVRVTLVSEQRKDVLTVPVNALVALAEGGYGLQIVTDGATRTVAVKTGLFASGRVEVSGPDLAAGLTVGVAG</sequence>
<dbReference type="InterPro" id="IPR036366">
    <property type="entry name" value="PGBDSf"/>
</dbReference>
<organism evidence="4 5">
    <name type="scientific">Dactylosporangium matsuzakiense</name>
    <dbReference type="NCBI Taxonomy" id="53360"/>
    <lineage>
        <taxon>Bacteria</taxon>
        <taxon>Bacillati</taxon>
        <taxon>Actinomycetota</taxon>
        <taxon>Actinomycetes</taxon>
        <taxon>Micromonosporales</taxon>
        <taxon>Micromonosporaceae</taxon>
        <taxon>Dactylosporangium</taxon>
    </lineage>
</organism>
<keyword evidence="2" id="KW-0175">Coiled coil</keyword>
<name>A0A9W6NM97_9ACTN</name>
<evidence type="ECO:0000259" key="3">
    <source>
        <dbReference type="Pfam" id="PF01471"/>
    </source>
</evidence>
<comment type="subcellular location">
    <subcellularLocation>
        <location evidence="1">Cell envelope</location>
    </subcellularLocation>
</comment>
<dbReference type="Gene3D" id="2.40.420.20">
    <property type="match status" value="1"/>
</dbReference>
<evidence type="ECO:0000313" key="5">
    <source>
        <dbReference type="Proteomes" id="UP001143480"/>
    </source>
</evidence>
<dbReference type="PANTHER" id="PTHR32347">
    <property type="entry name" value="EFFLUX SYSTEM COMPONENT YKNX-RELATED"/>
    <property type="match status" value="1"/>
</dbReference>